<evidence type="ECO:0000313" key="1">
    <source>
        <dbReference type="EMBL" id="BDR59437.1"/>
    </source>
</evidence>
<dbReference type="Proteomes" id="UP001321861">
    <property type="component" value="Chromosome"/>
</dbReference>
<dbReference type="InterPro" id="IPR029058">
    <property type="entry name" value="AB_hydrolase_fold"/>
</dbReference>
<dbReference type="SUPFAM" id="SSF53474">
    <property type="entry name" value="alpha/beta-Hydrolases"/>
    <property type="match status" value="1"/>
</dbReference>
<name>A0AAU9CZI6_9LACO</name>
<accession>A0AAU9CZI6</accession>
<reference evidence="1 2" key="1">
    <citation type="journal article" date="2023" name="Microbiol. Spectr.">
        <title>Symbiosis of Carpenter Bees with Uncharacterized Lactic Acid Bacteria Showing NAD Auxotrophy.</title>
        <authorList>
            <person name="Kawasaki S."/>
            <person name="Ozawa K."/>
            <person name="Mori T."/>
            <person name="Yamamoto A."/>
            <person name="Ito M."/>
            <person name="Ohkuma M."/>
            <person name="Sakamoto M."/>
            <person name="Matsutani M."/>
        </authorList>
    </citation>
    <scope>NUCLEOTIDE SEQUENCE [LARGE SCALE GENOMIC DNA]</scope>
    <source>
        <strain evidence="1 2">XA3</strain>
    </source>
</reference>
<organism evidence="1 2">
    <name type="scientific">Xylocopilactobacillus apicola</name>
    <dbReference type="NCBI Taxonomy" id="2932184"/>
    <lineage>
        <taxon>Bacteria</taxon>
        <taxon>Bacillati</taxon>
        <taxon>Bacillota</taxon>
        <taxon>Bacilli</taxon>
        <taxon>Lactobacillales</taxon>
        <taxon>Lactobacillaceae</taxon>
        <taxon>Xylocopilactobacillus</taxon>
    </lineage>
</organism>
<evidence type="ECO:0000313" key="2">
    <source>
        <dbReference type="Proteomes" id="UP001321861"/>
    </source>
</evidence>
<dbReference type="Gene3D" id="3.40.50.1820">
    <property type="entry name" value="alpha/beta hydrolase"/>
    <property type="match status" value="1"/>
</dbReference>
<dbReference type="RefSeq" id="WP_317635230.1">
    <property type="nucleotide sequence ID" value="NZ_AP026802.1"/>
</dbReference>
<keyword evidence="2" id="KW-1185">Reference proteome</keyword>
<dbReference type="AlphaFoldDB" id="A0AAU9CZI6"/>
<dbReference type="EMBL" id="AP026802">
    <property type="protein sequence ID" value="BDR59437.1"/>
    <property type="molecule type" value="Genomic_DNA"/>
</dbReference>
<dbReference type="KEGG" id="xap:XA3_18780"/>
<evidence type="ECO:0008006" key="3">
    <source>
        <dbReference type="Google" id="ProtNLM"/>
    </source>
</evidence>
<gene>
    <name evidence="1" type="ORF">XA3_18780</name>
</gene>
<sequence>MKSDKNTKNQINKNLEDWSKYTDKQRMQFAQQEYKDYKVGEEVKLEKGRTSLAGFVVDKVDNKKTGEQSYVVANSPMGTKPTDVKEIAVLYQGSKEPGNKGWKEDWIHNNVNIGIQKIGGKVMKTAISTAAIITSPSFIKVAAATELSKNIIPTGPTPQLKSSAETLQMALKKYPNAKVTVYGHSLGSMDGQFALASVSEKQLKRIKGGYLYQGPNVFFTLNANQKDIASKLGKRNVHNYVDVRDLVTMKYFERKEGVIGRLELVDSLEAPEPEDGGPIKKKLKKYTNQHMWGGYQFRKDGSLKLADPLDGIVYLFNDLSKNLGLVGSGNSKEKMLLQYPGLISYAEKMSTIMEGEMRDIVKICRAAISECDRTYNNGLNSARSIGRKLSESEILSALDSGGCTRASIVTYPSEKYEKKIDSSQQMIKKFESLSKKLKQSGEKISSADRKVAGIF</sequence>
<proteinExistence type="predicted"/>
<protein>
    <recommendedName>
        <fullName evidence="3">DUF2974 domain-containing protein</fullName>
    </recommendedName>
</protein>